<dbReference type="Pfam" id="PF18810">
    <property type="entry name" value="PBECR2"/>
    <property type="match status" value="1"/>
</dbReference>
<dbReference type="AlphaFoldDB" id="A0AA44SKA3"/>
<name>A0AA44SKA3_CITFR</name>
<gene>
    <name evidence="2" type="ORF">B9P89_14480</name>
</gene>
<feature type="domain" description="Phage-Barnase-EndoU-ColicinE5/D-RelE like nuclease 2" evidence="1">
    <location>
        <begin position="60"/>
        <end position="154"/>
    </location>
</feature>
<dbReference type="InterPro" id="IPR041110">
    <property type="entry name" value="PBECR2"/>
</dbReference>
<reference evidence="2 3" key="1">
    <citation type="submission" date="2017-04" db="EMBL/GenBank/DDBJ databases">
        <title>Emergence of KPC-2-producing Citrobacter isolates from sediments of a Chinese river.</title>
        <authorList>
            <person name="Zheng B."/>
        </authorList>
    </citation>
    <scope>NUCLEOTIDE SEQUENCE [LARGE SCALE GENOMIC DNA]</scope>
    <source>
        <strain evidence="2 3">C191</strain>
    </source>
</reference>
<evidence type="ECO:0000313" key="2">
    <source>
        <dbReference type="EMBL" id="OYR03309.1"/>
    </source>
</evidence>
<evidence type="ECO:0000259" key="1">
    <source>
        <dbReference type="Pfam" id="PF18810"/>
    </source>
</evidence>
<organism evidence="2 3">
    <name type="scientific">Citrobacter freundii</name>
    <dbReference type="NCBI Taxonomy" id="546"/>
    <lineage>
        <taxon>Bacteria</taxon>
        <taxon>Pseudomonadati</taxon>
        <taxon>Pseudomonadota</taxon>
        <taxon>Gammaproteobacteria</taxon>
        <taxon>Enterobacterales</taxon>
        <taxon>Enterobacteriaceae</taxon>
        <taxon>Citrobacter</taxon>
        <taxon>Citrobacter freundii complex</taxon>
    </lineage>
</organism>
<proteinExistence type="predicted"/>
<sequence>MPRSYLGLPDIRNLESAQRRDSLDEIAAGATAEEALGLLEFHMGFAVADMVEIEKQTHIGSMRIVRSNLAHIVEKRVDARERYVRLALDTLENPFEIWETEYDDGMSRYMFIGTYKQRQQMLVVVAPWEGKVLWNFMHTEAKSLNKHRRGILLYSR</sequence>
<evidence type="ECO:0000313" key="3">
    <source>
        <dbReference type="Proteomes" id="UP000215827"/>
    </source>
</evidence>
<protein>
    <recommendedName>
        <fullName evidence="1">Phage-Barnase-EndoU-ColicinE5/D-RelE like nuclease 2 domain-containing protein</fullName>
    </recommendedName>
</protein>
<comment type="caution">
    <text evidence="2">The sequence shown here is derived from an EMBL/GenBank/DDBJ whole genome shotgun (WGS) entry which is preliminary data.</text>
</comment>
<dbReference type="Proteomes" id="UP000215827">
    <property type="component" value="Unassembled WGS sequence"/>
</dbReference>
<accession>A0AA44SKA3</accession>
<dbReference type="EMBL" id="NEFA01000015">
    <property type="protein sequence ID" value="OYR03309.1"/>
    <property type="molecule type" value="Genomic_DNA"/>
</dbReference>